<comment type="similarity">
    <text evidence="4 17">Belongs to the pyruvate kinase family.</text>
</comment>
<accession>A0A143YMT5</accession>
<dbReference type="Pfam" id="PF02887">
    <property type="entry name" value="PK_C"/>
    <property type="match status" value="1"/>
</dbReference>
<dbReference type="GO" id="GO:0016301">
    <property type="term" value="F:kinase activity"/>
    <property type="evidence" value="ECO:0007669"/>
    <property type="project" value="UniProtKB-KW"/>
</dbReference>
<keyword evidence="7 17" id="KW-0808">Transferase</keyword>
<gene>
    <name evidence="20" type="ORF">Tpal_1548</name>
</gene>
<dbReference type="InterPro" id="IPR015795">
    <property type="entry name" value="Pyrv_Knase_C"/>
</dbReference>
<evidence type="ECO:0000256" key="4">
    <source>
        <dbReference type="ARBA" id="ARBA00008663"/>
    </source>
</evidence>
<dbReference type="EMBL" id="FJNE01000004">
    <property type="protein sequence ID" value="CZQ92817.1"/>
    <property type="molecule type" value="Genomic_DNA"/>
</dbReference>
<dbReference type="SUPFAM" id="SSF50800">
    <property type="entry name" value="PK beta-barrel domain-like"/>
    <property type="match status" value="1"/>
</dbReference>
<dbReference type="Gene3D" id="3.20.20.60">
    <property type="entry name" value="Phosphoenolpyruvate-binding domains"/>
    <property type="match status" value="1"/>
</dbReference>
<evidence type="ECO:0000313" key="20">
    <source>
        <dbReference type="EMBL" id="CZQ92817.1"/>
    </source>
</evidence>
<keyword evidence="8" id="KW-0479">Metal-binding</keyword>
<dbReference type="Pfam" id="PF00224">
    <property type="entry name" value="PK"/>
    <property type="match status" value="1"/>
</dbReference>
<dbReference type="InterPro" id="IPR015813">
    <property type="entry name" value="Pyrv/PenolPyrv_kinase-like_dom"/>
</dbReference>
<dbReference type="GO" id="GO:0005524">
    <property type="term" value="F:ATP binding"/>
    <property type="evidence" value="ECO:0007669"/>
    <property type="project" value="UniProtKB-KW"/>
</dbReference>
<evidence type="ECO:0000256" key="11">
    <source>
        <dbReference type="ARBA" id="ARBA00022840"/>
    </source>
</evidence>
<dbReference type="NCBIfam" id="NF004978">
    <property type="entry name" value="PRK06354.1"/>
    <property type="match status" value="1"/>
</dbReference>
<dbReference type="PRINTS" id="PR01050">
    <property type="entry name" value="PYRUVTKNASE"/>
</dbReference>
<dbReference type="EC" id="2.7.1.40" evidence="5 16"/>
<evidence type="ECO:0000256" key="3">
    <source>
        <dbReference type="ARBA" id="ARBA00006237"/>
    </source>
</evidence>
<dbReference type="GO" id="GO:0000287">
    <property type="term" value="F:magnesium ion binding"/>
    <property type="evidence" value="ECO:0007669"/>
    <property type="project" value="UniProtKB-UniRule"/>
</dbReference>
<dbReference type="InterPro" id="IPR015806">
    <property type="entry name" value="Pyrv_Knase_insert_dom_sf"/>
</dbReference>
<comment type="pathway">
    <text evidence="2 17">Carbohydrate degradation; glycolysis; pyruvate from D-glyceraldehyde 3-phosphate: step 5/5.</text>
</comment>
<dbReference type="InterPro" id="IPR011037">
    <property type="entry name" value="Pyrv_Knase-like_insert_dom_sf"/>
</dbReference>
<dbReference type="InterPro" id="IPR001697">
    <property type="entry name" value="Pyr_Knase"/>
</dbReference>
<evidence type="ECO:0000256" key="2">
    <source>
        <dbReference type="ARBA" id="ARBA00004997"/>
    </source>
</evidence>
<dbReference type="FunFam" id="2.40.33.10:FF:000001">
    <property type="entry name" value="Pyruvate kinase"/>
    <property type="match status" value="1"/>
</dbReference>
<keyword evidence="12 17" id="KW-0460">Magnesium</keyword>
<keyword evidence="9" id="KW-0547">Nucleotide-binding</keyword>
<keyword evidence="15 20" id="KW-0670">Pyruvate</keyword>
<feature type="domain" description="Pyruvate kinase C-terminal" evidence="19">
    <location>
        <begin position="360"/>
        <end position="472"/>
    </location>
</feature>
<keyword evidence="21" id="KW-1185">Reference proteome</keyword>
<dbReference type="SUPFAM" id="SSF52935">
    <property type="entry name" value="PK C-terminal domain-like"/>
    <property type="match status" value="1"/>
</dbReference>
<dbReference type="PANTHER" id="PTHR11817">
    <property type="entry name" value="PYRUVATE KINASE"/>
    <property type="match status" value="1"/>
</dbReference>
<dbReference type="NCBIfam" id="TIGR01064">
    <property type="entry name" value="pyruv_kin"/>
    <property type="match status" value="1"/>
</dbReference>
<evidence type="ECO:0000259" key="18">
    <source>
        <dbReference type="Pfam" id="PF00224"/>
    </source>
</evidence>
<evidence type="ECO:0000256" key="16">
    <source>
        <dbReference type="NCBIfam" id="TIGR01064"/>
    </source>
</evidence>
<comment type="cofactor">
    <cofactor evidence="1">
        <name>K(+)</name>
        <dbReference type="ChEBI" id="CHEBI:29103"/>
    </cofactor>
</comment>
<dbReference type="NCBIfam" id="NF004491">
    <property type="entry name" value="PRK05826.1"/>
    <property type="match status" value="1"/>
</dbReference>
<dbReference type="InterPro" id="IPR040442">
    <property type="entry name" value="Pyrv_kinase-like_dom_sf"/>
</dbReference>
<dbReference type="UniPathway" id="UPA00109">
    <property type="reaction ID" value="UER00188"/>
</dbReference>
<reference evidence="20 21" key="1">
    <citation type="submission" date="2016-02" db="EMBL/GenBank/DDBJ databases">
        <authorList>
            <person name="Wen L."/>
            <person name="He K."/>
            <person name="Yang H."/>
        </authorList>
    </citation>
    <scope>NUCLEOTIDE SEQUENCE [LARGE SCALE GENOMIC DNA]</scope>
    <source>
        <strain evidence="20">Trichococcus palustris</strain>
    </source>
</reference>
<dbReference type="GO" id="GO:0004743">
    <property type="term" value="F:pyruvate kinase activity"/>
    <property type="evidence" value="ECO:0007669"/>
    <property type="project" value="UniProtKB-UniRule"/>
</dbReference>
<evidence type="ECO:0000256" key="15">
    <source>
        <dbReference type="ARBA" id="ARBA00023317"/>
    </source>
</evidence>
<sequence>MVKKTKIVCTIGPASDSIDTLVKMINNGMNVARLNFSHGEHETHLGSLNNVREAARQANQVVGIMLDIQGQKIRTHKMTDDAVTLTTGDTVRISMDQVLGTKDKFSVTYPTLIDDVTIGMHILIDDGLLVLQITDIDYETKEIIAVVQTGGVLKNSKGINVPEAKFSMPGLTEKDAADIRFGAEHGVDYIAASFVRKPSDILEIIAILEEMDAADTQIIAKIENQEGVQNAEAILSVCSGLMVARGDLGVEINGGDVPIVQKDLIRKCNIAGKQVITATQMLDSMQWNPRPTRAEASDVANAIFDGTDAVMLSGESAVGKYPVETVAMMARIAVRAEEALDVNGGHLTMSDLFEKDSVTEAISQAAAQTVKNLSIKTVVAATSSGHTARMISKYRPKANILAATYSERVQRGLSLVWGVQAFVIDIPRNVDDMLEKVTALAVEKGFAQKGDAIVITAGTPILESGTTNLMKIEKIG</sequence>
<evidence type="ECO:0000256" key="6">
    <source>
        <dbReference type="ARBA" id="ARBA00018587"/>
    </source>
</evidence>
<evidence type="ECO:0000256" key="14">
    <source>
        <dbReference type="ARBA" id="ARBA00023152"/>
    </source>
</evidence>
<evidence type="ECO:0000256" key="7">
    <source>
        <dbReference type="ARBA" id="ARBA00022679"/>
    </source>
</evidence>
<keyword evidence="14 17" id="KW-0324">Glycolysis</keyword>
<dbReference type="Gene3D" id="2.40.33.10">
    <property type="entry name" value="PK beta-barrel domain-like"/>
    <property type="match status" value="1"/>
</dbReference>
<organism evidence="20 21">
    <name type="scientific">Trichococcus palustris</name>
    <dbReference type="NCBI Taxonomy" id="140314"/>
    <lineage>
        <taxon>Bacteria</taxon>
        <taxon>Bacillati</taxon>
        <taxon>Bacillota</taxon>
        <taxon>Bacilli</taxon>
        <taxon>Lactobacillales</taxon>
        <taxon>Carnobacteriaceae</taxon>
        <taxon>Trichococcus</taxon>
    </lineage>
</organism>
<protein>
    <recommendedName>
        <fullName evidence="6 16">Pyruvate kinase</fullName>
        <ecNumber evidence="5 16">2.7.1.40</ecNumber>
    </recommendedName>
</protein>
<evidence type="ECO:0000256" key="12">
    <source>
        <dbReference type="ARBA" id="ARBA00022842"/>
    </source>
</evidence>
<dbReference type="STRING" id="140314.SAMN04488076_11654"/>
<evidence type="ECO:0000256" key="1">
    <source>
        <dbReference type="ARBA" id="ARBA00001958"/>
    </source>
</evidence>
<comment type="catalytic activity">
    <reaction evidence="17">
        <text>pyruvate + ATP = phosphoenolpyruvate + ADP + H(+)</text>
        <dbReference type="Rhea" id="RHEA:18157"/>
        <dbReference type="ChEBI" id="CHEBI:15361"/>
        <dbReference type="ChEBI" id="CHEBI:15378"/>
        <dbReference type="ChEBI" id="CHEBI:30616"/>
        <dbReference type="ChEBI" id="CHEBI:58702"/>
        <dbReference type="ChEBI" id="CHEBI:456216"/>
        <dbReference type="EC" id="2.7.1.40"/>
    </reaction>
</comment>
<evidence type="ECO:0000256" key="9">
    <source>
        <dbReference type="ARBA" id="ARBA00022741"/>
    </source>
</evidence>
<name>A0A143YMT5_9LACT</name>
<evidence type="ECO:0000256" key="5">
    <source>
        <dbReference type="ARBA" id="ARBA00012142"/>
    </source>
</evidence>
<keyword evidence="11" id="KW-0067">ATP-binding</keyword>
<keyword evidence="10 17" id="KW-0418">Kinase</keyword>
<evidence type="ECO:0000256" key="17">
    <source>
        <dbReference type="RuleBase" id="RU000504"/>
    </source>
</evidence>
<dbReference type="GO" id="GO:0030955">
    <property type="term" value="F:potassium ion binding"/>
    <property type="evidence" value="ECO:0007669"/>
    <property type="project" value="UniProtKB-UniRule"/>
</dbReference>
<keyword evidence="13" id="KW-0630">Potassium</keyword>
<proteinExistence type="inferred from homology"/>
<dbReference type="Gene3D" id="3.40.1380.20">
    <property type="entry name" value="Pyruvate kinase, C-terminal domain"/>
    <property type="match status" value="1"/>
</dbReference>
<evidence type="ECO:0000313" key="21">
    <source>
        <dbReference type="Proteomes" id="UP000242754"/>
    </source>
</evidence>
<feature type="domain" description="Pyruvate kinase barrel" evidence="18">
    <location>
        <begin position="3"/>
        <end position="326"/>
    </location>
</feature>
<dbReference type="InterPro" id="IPR015793">
    <property type="entry name" value="Pyrv_Knase_brl"/>
</dbReference>
<evidence type="ECO:0000256" key="10">
    <source>
        <dbReference type="ARBA" id="ARBA00022777"/>
    </source>
</evidence>
<dbReference type="InterPro" id="IPR036918">
    <property type="entry name" value="Pyrv_Knase_C_sf"/>
</dbReference>
<evidence type="ECO:0000256" key="13">
    <source>
        <dbReference type="ARBA" id="ARBA00022958"/>
    </source>
</evidence>
<dbReference type="Proteomes" id="UP000242754">
    <property type="component" value="Unassembled WGS sequence"/>
</dbReference>
<dbReference type="SUPFAM" id="SSF51621">
    <property type="entry name" value="Phosphoenolpyruvate/pyruvate domain"/>
    <property type="match status" value="1"/>
</dbReference>
<evidence type="ECO:0000259" key="19">
    <source>
        <dbReference type="Pfam" id="PF02887"/>
    </source>
</evidence>
<comment type="similarity">
    <text evidence="3">In the C-terminal section; belongs to the PEP-utilizing enzyme family.</text>
</comment>
<evidence type="ECO:0000256" key="8">
    <source>
        <dbReference type="ARBA" id="ARBA00022723"/>
    </source>
</evidence>
<dbReference type="AlphaFoldDB" id="A0A143YMT5"/>